<evidence type="ECO:0000313" key="3">
    <source>
        <dbReference type="Proteomes" id="UP001190700"/>
    </source>
</evidence>
<organism evidence="2 3">
    <name type="scientific">Cymbomonas tetramitiformis</name>
    <dbReference type="NCBI Taxonomy" id="36881"/>
    <lineage>
        <taxon>Eukaryota</taxon>
        <taxon>Viridiplantae</taxon>
        <taxon>Chlorophyta</taxon>
        <taxon>Pyramimonadophyceae</taxon>
        <taxon>Pyramimonadales</taxon>
        <taxon>Pyramimonadaceae</taxon>
        <taxon>Cymbomonas</taxon>
    </lineage>
</organism>
<dbReference type="Proteomes" id="UP001190700">
    <property type="component" value="Unassembled WGS sequence"/>
</dbReference>
<gene>
    <name evidence="2" type="ORF">CYMTET_29302</name>
</gene>
<feature type="compositionally biased region" description="Basic and acidic residues" evidence="1">
    <location>
        <begin position="1"/>
        <end position="17"/>
    </location>
</feature>
<accession>A0AAE0FLB8</accession>
<evidence type="ECO:0000256" key="1">
    <source>
        <dbReference type="SAM" id="MobiDB-lite"/>
    </source>
</evidence>
<dbReference type="EMBL" id="LGRX02016650">
    <property type="protein sequence ID" value="KAK3261809.1"/>
    <property type="molecule type" value="Genomic_DNA"/>
</dbReference>
<feature type="region of interest" description="Disordered" evidence="1">
    <location>
        <begin position="1"/>
        <end position="102"/>
    </location>
</feature>
<proteinExistence type="predicted"/>
<comment type="caution">
    <text evidence="2">The sequence shown here is derived from an EMBL/GenBank/DDBJ whole genome shotgun (WGS) entry which is preliminary data.</text>
</comment>
<feature type="compositionally biased region" description="Basic residues" evidence="1">
    <location>
        <begin position="58"/>
        <end position="71"/>
    </location>
</feature>
<protein>
    <submittedName>
        <fullName evidence="2">Uncharacterized protein</fullName>
    </submittedName>
</protein>
<evidence type="ECO:0000313" key="2">
    <source>
        <dbReference type="EMBL" id="KAK3261809.1"/>
    </source>
</evidence>
<sequence length="179" mass="20308">MISEEGHPQEEPSERAFPHVRGSSRNASSGVFHPQEARRPSSHTPSFLPDLTKSNPRLSRRAHQLSTHRGRSSTSLGRPKPAMGGTPSSRSTTPDETHWTPHNNRAFTSAIAFQTPQNWDDWPPLPITELHKQSWQDHLASDLFDTPYRLPKSAVGRLHLISMIVRVWRPCGRRWCSLQ</sequence>
<keyword evidence="3" id="KW-1185">Reference proteome</keyword>
<dbReference type="AlphaFoldDB" id="A0AAE0FLB8"/>
<reference evidence="2 3" key="1">
    <citation type="journal article" date="2015" name="Genome Biol. Evol.">
        <title>Comparative Genomics of a Bacterivorous Green Alga Reveals Evolutionary Causalities and Consequences of Phago-Mixotrophic Mode of Nutrition.</title>
        <authorList>
            <person name="Burns J.A."/>
            <person name="Paasch A."/>
            <person name="Narechania A."/>
            <person name="Kim E."/>
        </authorList>
    </citation>
    <scope>NUCLEOTIDE SEQUENCE [LARGE SCALE GENOMIC DNA]</scope>
    <source>
        <strain evidence="2 3">PLY_AMNH</strain>
    </source>
</reference>
<name>A0AAE0FLB8_9CHLO</name>